<dbReference type="PROSITE" id="PS00031">
    <property type="entry name" value="NUCLEAR_REC_DBD_1"/>
    <property type="match status" value="1"/>
</dbReference>
<dbReference type="GO" id="GO:0043565">
    <property type="term" value="F:sequence-specific DNA binding"/>
    <property type="evidence" value="ECO:0007669"/>
    <property type="project" value="InterPro"/>
</dbReference>
<evidence type="ECO:0000256" key="1">
    <source>
        <dbReference type="ARBA" id="ARBA00004123"/>
    </source>
</evidence>
<reference evidence="12" key="1">
    <citation type="submission" date="2013-09" db="EMBL/GenBank/DDBJ databases">
        <title>The Genome Sequence of Anopheles maculatus species B.</title>
        <authorList>
            <consortium name="The Broad Institute Genomics Platform"/>
            <person name="Neafsey D.E."/>
            <person name="Besansky N."/>
            <person name="Howell P."/>
            <person name="Walton C."/>
            <person name="Young S.K."/>
            <person name="Zeng Q."/>
            <person name="Gargeya S."/>
            <person name="Fitzgerald M."/>
            <person name="Haas B."/>
            <person name="Abouelleil A."/>
            <person name="Allen A.W."/>
            <person name="Alvarado L."/>
            <person name="Arachchi H.M."/>
            <person name="Berlin A.M."/>
            <person name="Chapman S.B."/>
            <person name="Gainer-Dewar J."/>
            <person name="Goldberg J."/>
            <person name="Griggs A."/>
            <person name="Gujja S."/>
            <person name="Hansen M."/>
            <person name="Howarth C."/>
            <person name="Imamovic A."/>
            <person name="Ireland A."/>
            <person name="Larimer J."/>
            <person name="McCowan C."/>
            <person name="Murphy C."/>
            <person name="Pearson M."/>
            <person name="Poon T.W."/>
            <person name="Priest M."/>
            <person name="Roberts A."/>
            <person name="Saif S."/>
            <person name="Shea T."/>
            <person name="Sisk P."/>
            <person name="Sykes S."/>
            <person name="Wortman J."/>
            <person name="Nusbaum C."/>
            <person name="Birren B."/>
        </authorList>
    </citation>
    <scope>NUCLEOTIDE SEQUENCE [LARGE SCALE GENOMIC DNA]</scope>
    <source>
        <strain evidence="12">maculatus3</strain>
    </source>
</reference>
<evidence type="ECO:0000256" key="3">
    <source>
        <dbReference type="ARBA" id="ARBA00022771"/>
    </source>
</evidence>
<keyword evidence="2" id="KW-0479">Metal-binding</keyword>
<keyword evidence="12" id="KW-1185">Reference proteome</keyword>
<dbReference type="PRINTS" id="PR00047">
    <property type="entry name" value="STROIDFINGER"/>
</dbReference>
<dbReference type="InterPro" id="IPR001628">
    <property type="entry name" value="Znf_hrmn_rcpt"/>
</dbReference>
<keyword evidence="7" id="KW-0804">Transcription</keyword>
<proteinExistence type="predicted"/>
<comment type="subcellular location">
    <subcellularLocation>
        <location evidence="1">Nucleus</location>
    </subcellularLocation>
</comment>
<evidence type="ECO:0000256" key="5">
    <source>
        <dbReference type="ARBA" id="ARBA00023015"/>
    </source>
</evidence>
<dbReference type="SMART" id="SM00399">
    <property type="entry name" value="ZnF_C4"/>
    <property type="match status" value="1"/>
</dbReference>
<accession>A0A182T718</accession>
<dbReference type="EnsemblMetazoa" id="AMAM020935-RA">
    <property type="protein sequence ID" value="AMAM020935-PA"/>
    <property type="gene ID" value="AMAM020935"/>
</dbReference>
<evidence type="ECO:0000256" key="8">
    <source>
        <dbReference type="ARBA" id="ARBA00023170"/>
    </source>
</evidence>
<dbReference type="FunFam" id="3.30.50.10:FF:000056">
    <property type="entry name" value="Peroxisome proliferator-activated receptor gamma"/>
    <property type="match status" value="1"/>
</dbReference>
<keyword evidence="4" id="KW-0862">Zinc</keyword>
<dbReference type="CDD" id="cd07164">
    <property type="entry name" value="NR_DBD_PNR_like_1"/>
    <property type="match status" value="1"/>
</dbReference>
<feature type="domain" description="Nuclear receptor" evidence="10">
    <location>
        <begin position="22"/>
        <end position="97"/>
    </location>
</feature>
<keyword evidence="9" id="KW-0539">Nucleus</keyword>
<dbReference type="InterPro" id="IPR050274">
    <property type="entry name" value="Nuclear_hormone_rcpt_NR2"/>
</dbReference>
<dbReference type="Pfam" id="PF00105">
    <property type="entry name" value="zf-C4"/>
    <property type="match status" value="1"/>
</dbReference>
<dbReference type="PROSITE" id="PS51030">
    <property type="entry name" value="NUCLEAR_REC_DBD_2"/>
    <property type="match status" value="1"/>
</dbReference>
<evidence type="ECO:0000256" key="6">
    <source>
        <dbReference type="ARBA" id="ARBA00023125"/>
    </source>
</evidence>
<evidence type="ECO:0000256" key="4">
    <source>
        <dbReference type="ARBA" id="ARBA00022833"/>
    </source>
</evidence>
<sequence length="135" mass="14648">MNDNTGVGGGGGGKMSTGGGPGVLCKVCGDRASGKHYGVPSCDGCRGFFKRSIRRNLEYVCKEGGKCVVDVSRRNQCQACRFAKCLQANMRREGKSHVRTPKPPWEDFPGTLVRKSNTCRNHLNRIGVPHLPGRN</sequence>
<dbReference type="InterPro" id="IPR013088">
    <property type="entry name" value="Znf_NHR/GATA"/>
</dbReference>
<evidence type="ECO:0000313" key="11">
    <source>
        <dbReference type="EnsemblMetazoa" id="AMAM020935-PA"/>
    </source>
</evidence>
<dbReference type="SUPFAM" id="SSF57716">
    <property type="entry name" value="Glucocorticoid receptor-like (DNA-binding domain)"/>
    <property type="match status" value="1"/>
</dbReference>
<evidence type="ECO:0000259" key="10">
    <source>
        <dbReference type="PROSITE" id="PS51030"/>
    </source>
</evidence>
<protein>
    <recommendedName>
        <fullName evidence="10">Nuclear receptor domain-containing protein</fullName>
    </recommendedName>
</protein>
<name>A0A182T718_9DIPT</name>
<dbReference type="AlphaFoldDB" id="A0A182T718"/>
<evidence type="ECO:0000313" key="12">
    <source>
        <dbReference type="Proteomes" id="UP000075901"/>
    </source>
</evidence>
<evidence type="ECO:0000256" key="2">
    <source>
        <dbReference type="ARBA" id="ARBA00022723"/>
    </source>
</evidence>
<keyword evidence="6" id="KW-0238">DNA-binding</keyword>
<dbReference type="GO" id="GO:0008270">
    <property type="term" value="F:zinc ion binding"/>
    <property type="evidence" value="ECO:0007669"/>
    <property type="project" value="UniProtKB-KW"/>
</dbReference>
<reference evidence="11" key="2">
    <citation type="submission" date="2020-05" db="UniProtKB">
        <authorList>
            <consortium name="EnsemblMetazoa"/>
        </authorList>
    </citation>
    <scope>IDENTIFICATION</scope>
    <source>
        <strain evidence="11">maculatus3</strain>
    </source>
</reference>
<keyword evidence="5" id="KW-0805">Transcription regulation</keyword>
<dbReference type="GO" id="GO:0005634">
    <property type="term" value="C:nucleus"/>
    <property type="evidence" value="ECO:0007669"/>
    <property type="project" value="UniProtKB-SubCell"/>
</dbReference>
<evidence type="ECO:0000256" key="9">
    <source>
        <dbReference type="ARBA" id="ARBA00023242"/>
    </source>
</evidence>
<keyword evidence="3" id="KW-0863">Zinc-finger</keyword>
<organism evidence="11 12">
    <name type="scientific">Anopheles maculatus</name>
    <dbReference type="NCBI Taxonomy" id="74869"/>
    <lineage>
        <taxon>Eukaryota</taxon>
        <taxon>Metazoa</taxon>
        <taxon>Ecdysozoa</taxon>
        <taxon>Arthropoda</taxon>
        <taxon>Hexapoda</taxon>
        <taxon>Insecta</taxon>
        <taxon>Pterygota</taxon>
        <taxon>Neoptera</taxon>
        <taxon>Endopterygota</taxon>
        <taxon>Diptera</taxon>
        <taxon>Nematocera</taxon>
        <taxon>Culicoidea</taxon>
        <taxon>Culicidae</taxon>
        <taxon>Anophelinae</taxon>
        <taxon>Anopheles</taxon>
        <taxon>Anopheles maculatus group</taxon>
    </lineage>
</organism>
<dbReference type="Gene3D" id="3.30.50.10">
    <property type="entry name" value="Erythroid Transcription Factor GATA-1, subunit A"/>
    <property type="match status" value="1"/>
</dbReference>
<dbReference type="Proteomes" id="UP000075901">
    <property type="component" value="Unassembled WGS sequence"/>
</dbReference>
<dbReference type="VEuPathDB" id="VectorBase:AMAM020935"/>
<evidence type="ECO:0000256" key="7">
    <source>
        <dbReference type="ARBA" id="ARBA00023163"/>
    </source>
</evidence>
<dbReference type="PANTHER" id="PTHR24083">
    <property type="entry name" value="NUCLEAR HORMONE RECEPTOR"/>
    <property type="match status" value="1"/>
</dbReference>
<keyword evidence="8" id="KW-0675">Receptor</keyword>
<dbReference type="GO" id="GO:0003700">
    <property type="term" value="F:DNA-binding transcription factor activity"/>
    <property type="evidence" value="ECO:0007669"/>
    <property type="project" value="InterPro"/>
</dbReference>